<dbReference type="PANTHER" id="PTHR10693">
    <property type="entry name" value="RAS GTPASE-ACTIVATING PROTEIN-BINDING PROTEIN"/>
    <property type="match status" value="1"/>
</dbReference>
<proteinExistence type="predicted"/>
<accession>A0A7J6FJX2</accession>
<dbReference type="Pfam" id="PF00076">
    <property type="entry name" value="RRM_1"/>
    <property type="match status" value="3"/>
</dbReference>
<dbReference type="InterPro" id="IPR018222">
    <property type="entry name" value="Nuclear_transport_factor_2_euk"/>
</dbReference>
<dbReference type="InterPro" id="IPR002075">
    <property type="entry name" value="NTF2_dom"/>
</dbReference>
<dbReference type="AlphaFoldDB" id="A0A7J6FJX2"/>
<reference evidence="6 7" key="1">
    <citation type="journal article" date="2020" name="bioRxiv">
        <title>Sequence and annotation of 42 cannabis genomes reveals extensive copy number variation in cannabinoid synthesis and pathogen resistance genes.</title>
        <authorList>
            <person name="Mckernan K.J."/>
            <person name="Helbert Y."/>
            <person name="Kane L.T."/>
            <person name="Ebling H."/>
            <person name="Zhang L."/>
            <person name="Liu B."/>
            <person name="Eaton Z."/>
            <person name="Mclaughlin S."/>
            <person name="Kingan S."/>
            <person name="Baybayan P."/>
            <person name="Concepcion G."/>
            <person name="Jordan M."/>
            <person name="Riva A."/>
            <person name="Barbazuk W."/>
            <person name="Harkins T."/>
        </authorList>
    </citation>
    <scope>NUCLEOTIDE SEQUENCE [LARGE SCALE GENOMIC DNA]</scope>
    <source>
        <strain evidence="7">cv. Jamaican Lion 4</strain>
        <tissue evidence="6">Leaf</tissue>
    </source>
</reference>
<feature type="compositionally biased region" description="Polar residues" evidence="3">
    <location>
        <begin position="691"/>
        <end position="711"/>
    </location>
</feature>
<evidence type="ECO:0000259" key="5">
    <source>
        <dbReference type="PROSITE" id="PS50177"/>
    </source>
</evidence>
<dbReference type="GO" id="GO:0005829">
    <property type="term" value="C:cytosol"/>
    <property type="evidence" value="ECO:0007669"/>
    <property type="project" value="TreeGrafter"/>
</dbReference>
<dbReference type="Proteomes" id="UP000583929">
    <property type="component" value="Unassembled WGS sequence"/>
</dbReference>
<dbReference type="Gene3D" id="3.10.450.50">
    <property type="match status" value="1"/>
</dbReference>
<dbReference type="PANTHER" id="PTHR10693:SF58">
    <property type="entry name" value="OS02G0131700 PROTEIN"/>
    <property type="match status" value="1"/>
</dbReference>
<feature type="region of interest" description="Disordered" evidence="3">
    <location>
        <begin position="188"/>
        <end position="253"/>
    </location>
</feature>
<feature type="domain" description="RRM" evidence="4">
    <location>
        <begin position="338"/>
        <end position="401"/>
    </location>
</feature>
<evidence type="ECO:0000313" key="7">
    <source>
        <dbReference type="Proteomes" id="UP000583929"/>
    </source>
</evidence>
<dbReference type="GO" id="GO:1990904">
    <property type="term" value="C:ribonucleoprotein complex"/>
    <property type="evidence" value="ECO:0007669"/>
    <property type="project" value="TreeGrafter"/>
</dbReference>
<dbReference type="InterPro" id="IPR032710">
    <property type="entry name" value="NTF2-like_dom_sf"/>
</dbReference>
<dbReference type="CDD" id="cd00780">
    <property type="entry name" value="NTF2"/>
    <property type="match status" value="1"/>
</dbReference>
<dbReference type="SUPFAM" id="SSF54928">
    <property type="entry name" value="RNA-binding domain, RBD"/>
    <property type="match status" value="2"/>
</dbReference>
<keyword evidence="1 2" id="KW-0694">RNA-binding</keyword>
<organism evidence="6 7">
    <name type="scientific">Cannabis sativa</name>
    <name type="common">Hemp</name>
    <name type="synonym">Marijuana</name>
    <dbReference type="NCBI Taxonomy" id="3483"/>
    <lineage>
        <taxon>Eukaryota</taxon>
        <taxon>Viridiplantae</taxon>
        <taxon>Streptophyta</taxon>
        <taxon>Embryophyta</taxon>
        <taxon>Tracheophyta</taxon>
        <taxon>Spermatophyta</taxon>
        <taxon>Magnoliopsida</taxon>
        <taxon>eudicotyledons</taxon>
        <taxon>Gunneridae</taxon>
        <taxon>Pentapetalae</taxon>
        <taxon>rosids</taxon>
        <taxon>fabids</taxon>
        <taxon>Rosales</taxon>
        <taxon>Cannabaceae</taxon>
        <taxon>Cannabis</taxon>
    </lineage>
</organism>
<dbReference type="SMART" id="SM00360">
    <property type="entry name" value="RRM"/>
    <property type="match status" value="3"/>
</dbReference>
<evidence type="ECO:0000259" key="4">
    <source>
        <dbReference type="PROSITE" id="PS50102"/>
    </source>
</evidence>
<sequence>MAAATATATAAAAAVASSFSPSIHTTLQCHRSNLFNLKIISPSSRFSAAAFSHSHSAAVDSAPIGGVSFGYKWRLMRVIAAVAQDEVAAVTADEVADEADEVEGADAAESVEEAEPAAAASGENTKLYFGNLPYSVDSAQLAGIIQDYGSPELIEIEARSTTTWQELQDLLLSFDSKIERLQTLSISSKTTTPTAPQANLASKNNPGGNHTGHISDQSIPSSVNNSSAVHSEVSPQQHEPLSPNNLRSGSSSAGEDIHSPFYTGFNDDFADRFDQFSVLYDRDTGRSRGFAFVTMSTIEDCNAVIQNLDGSQYMGRMLRVNFSDKPKPKEPLYPETEYKLFVGNLSWSVTSESLTNAFQEYGNVVGARVLYDGDTGKSRGYGFVCFATKAEMDTALESLNGMVRFFFLPIPTMATSFPIPVTAAQVGTYFVGQYYQVLQQQPEYVHQFYSDASTMRRVDGTTVESASAMLQIHSLIMSLNYTGIEIRTAHALESWNAGVLVMVSGSVQLKDFSSRRKFMQSFFLAPQEKGYFVLNDIFQFIDEEPIHHHNHHPTVMLAQANLDSNRTVSTTAPEPVSYDMLGGEIHTREFVAPDINENGPVDNYGFAEQQLQQVVESEPIMEDNSVDHSNGTVQNAVNSLQDQLPSSVEEPVGETHKHTYASILRVAKGQPTPSVASQNSVNKNAPPASEWDQSPPSTAQQPIGSSNTVERSVVETTYEVTSLEDEGEIKSVYVRNLPPTVSPFEIEEEFKNFGKLKQPEGVVIRSRKDVGICYAFVEFEDITGVQNAVQAATVQIAGRQVYIEERRPNSIPSRLARRGRGRGSYQVDAPRGRYVSRSFGREGNHDGGDRDYNNRPRGNGFYRANSGYQPTRNGTDFTS</sequence>
<dbReference type="PROSITE" id="PS50177">
    <property type="entry name" value="NTF2_DOMAIN"/>
    <property type="match status" value="1"/>
</dbReference>
<dbReference type="InterPro" id="IPR012677">
    <property type="entry name" value="Nucleotide-bd_a/b_plait_sf"/>
</dbReference>
<gene>
    <name evidence="6" type="ORF">G4B88_012738</name>
</gene>
<feature type="domain" description="NTF2" evidence="5">
    <location>
        <begin position="426"/>
        <end position="540"/>
    </location>
</feature>
<feature type="compositionally biased region" description="Acidic residues" evidence="3">
    <location>
        <begin position="99"/>
        <end position="115"/>
    </location>
</feature>
<feature type="domain" description="RRM" evidence="4">
    <location>
        <begin position="730"/>
        <end position="808"/>
    </location>
</feature>
<dbReference type="InterPro" id="IPR035979">
    <property type="entry name" value="RBD_domain_sf"/>
</dbReference>
<dbReference type="EMBL" id="JAATIQ010000201">
    <property type="protein sequence ID" value="KAF4370938.1"/>
    <property type="molecule type" value="Genomic_DNA"/>
</dbReference>
<keyword evidence="7" id="KW-1185">Reference proteome</keyword>
<name>A0A7J6FJX2_CANSA</name>
<dbReference type="GO" id="GO:0003729">
    <property type="term" value="F:mRNA binding"/>
    <property type="evidence" value="ECO:0007669"/>
    <property type="project" value="TreeGrafter"/>
</dbReference>
<evidence type="ECO:0000313" key="6">
    <source>
        <dbReference type="EMBL" id="KAF4370938.1"/>
    </source>
</evidence>
<dbReference type="CDD" id="cd00590">
    <property type="entry name" value="RRM_SF"/>
    <property type="match status" value="1"/>
</dbReference>
<comment type="caution">
    <text evidence="6">The sequence shown here is derived from an EMBL/GenBank/DDBJ whole genome shotgun (WGS) entry which is preliminary data.</text>
</comment>
<feature type="compositionally biased region" description="Polar residues" evidence="3">
    <location>
        <begin position="866"/>
        <end position="879"/>
    </location>
</feature>
<dbReference type="Pfam" id="PF02136">
    <property type="entry name" value="NTF2"/>
    <property type="match status" value="1"/>
</dbReference>
<evidence type="ECO:0000256" key="2">
    <source>
        <dbReference type="PROSITE-ProRule" id="PRU00176"/>
    </source>
</evidence>
<feature type="region of interest" description="Disordered" evidence="3">
    <location>
        <begin position="99"/>
        <end position="119"/>
    </location>
</feature>
<feature type="compositionally biased region" description="Basic and acidic residues" evidence="3">
    <location>
        <begin position="839"/>
        <end position="854"/>
    </location>
</feature>
<dbReference type="InterPro" id="IPR000504">
    <property type="entry name" value="RRM_dom"/>
</dbReference>
<feature type="region of interest" description="Disordered" evidence="3">
    <location>
        <begin position="812"/>
        <end position="879"/>
    </location>
</feature>
<dbReference type="SUPFAM" id="SSF54427">
    <property type="entry name" value="NTF2-like"/>
    <property type="match status" value="1"/>
</dbReference>
<evidence type="ECO:0000256" key="3">
    <source>
        <dbReference type="SAM" id="MobiDB-lite"/>
    </source>
</evidence>
<feature type="region of interest" description="Disordered" evidence="3">
    <location>
        <begin position="670"/>
        <end position="711"/>
    </location>
</feature>
<protein>
    <submittedName>
        <fullName evidence="6">Uncharacterized protein</fullName>
    </submittedName>
</protein>
<evidence type="ECO:0000256" key="1">
    <source>
        <dbReference type="ARBA" id="ARBA00022884"/>
    </source>
</evidence>
<dbReference type="FunFam" id="3.10.450.50:FF:000003">
    <property type="entry name" value="Nuclear transport factor 2 family protein"/>
    <property type="match status" value="1"/>
</dbReference>
<dbReference type="PROSITE" id="PS50102">
    <property type="entry name" value="RRM"/>
    <property type="match status" value="3"/>
</dbReference>
<feature type="compositionally biased region" description="Polar residues" evidence="3">
    <location>
        <begin position="671"/>
        <end position="683"/>
    </location>
</feature>
<dbReference type="Gene3D" id="3.30.70.330">
    <property type="match status" value="3"/>
</dbReference>
<feature type="domain" description="RRM" evidence="4">
    <location>
        <begin position="239"/>
        <end position="325"/>
    </location>
</feature>
<dbReference type="InterPro" id="IPR039539">
    <property type="entry name" value="Ras_GTPase_bind_prot"/>
</dbReference>